<dbReference type="InterPro" id="IPR036390">
    <property type="entry name" value="WH_DNA-bd_sf"/>
</dbReference>
<feature type="region of interest" description="Disordered" evidence="2">
    <location>
        <begin position="1"/>
        <end position="65"/>
    </location>
</feature>
<evidence type="ECO:0000313" key="6">
    <source>
        <dbReference type="Proteomes" id="UP000480804"/>
    </source>
</evidence>
<reference evidence="5" key="3">
    <citation type="submission" date="2020-09" db="EMBL/GenBank/DDBJ databases">
        <authorList>
            <person name="Sun Q."/>
            <person name="Ohkuma M."/>
        </authorList>
    </citation>
    <scope>NUCLEOTIDE SEQUENCE</scope>
    <source>
        <strain evidence="5">JCM 4136</strain>
    </source>
</reference>
<reference evidence="5" key="1">
    <citation type="journal article" date="2014" name="Int. J. Syst. Evol. Microbiol.">
        <title>Complete genome sequence of Corynebacterium casei LMG S-19264T (=DSM 44701T), isolated from a smear-ripened cheese.</title>
        <authorList>
            <consortium name="US DOE Joint Genome Institute (JGI-PGF)"/>
            <person name="Walter F."/>
            <person name="Albersmeier A."/>
            <person name="Kalinowski J."/>
            <person name="Ruckert C."/>
        </authorList>
    </citation>
    <scope>NUCLEOTIDE SEQUENCE</scope>
    <source>
        <strain evidence="5">JCM 4136</strain>
    </source>
</reference>
<reference evidence="4 6" key="2">
    <citation type="submission" date="2020-02" db="EMBL/GenBank/DDBJ databases">
        <title>Whole genome shotgun sequence of Streptomyces gougerotii NBRC 13043.</title>
        <authorList>
            <person name="Ichikawa N."/>
            <person name="Komaki H."/>
            <person name="Tamura T."/>
        </authorList>
    </citation>
    <scope>NUCLEOTIDE SEQUENCE [LARGE SCALE GENOMIC DNA]</scope>
    <source>
        <strain evidence="4 6">NBRC 13043</strain>
    </source>
</reference>
<dbReference type="EMBL" id="BLLO01000020">
    <property type="protein sequence ID" value="GFH78641.1"/>
    <property type="molecule type" value="Genomic_DNA"/>
</dbReference>
<evidence type="ECO:0000256" key="2">
    <source>
        <dbReference type="SAM" id="MobiDB-lite"/>
    </source>
</evidence>
<keyword evidence="6" id="KW-1185">Reference proteome</keyword>
<comment type="caution">
    <text evidence="5">The sequence shown here is derived from an EMBL/GenBank/DDBJ whole genome shotgun (WGS) entry which is preliminary data.</text>
</comment>
<dbReference type="PANTHER" id="PTHR18964">
    <property type="entry name" value="ROK (REPRESSOR, ORF, KINASE) FAMILY"/>
    <property type="match status" value="1"/>
</dbReference>
<feature type="domain" description="HTH marR-type" evidence="3">
    <location>
        <begin position="74"/>
        <end position="115"/>
    </location>
</feature>
<dbReference type="SUPFAM" id="SSF46785">
    <property type="entry name" value="Winged helix' DNA-binding domain"/>
    <property type="match status" value="1"/>
</dbReference>
<dbReference type="InterPro" id="IPR043129">
    <property type="entry name" value="ATPase_NBD"/>
</dbReference>
<dbReference type="GO" id="GO:0003700">
    <property type="term" value="F:DNA-binding transcription factor activity"/>
    <property type="evidence" value="ECO:0007669"/>
    <property type="project" value="InterPro"/>
</dbReference>
<dbReference type="InterPro" id="IPR000600">
    <property type="entry name" value="ROK"/>
</dbReference>
<dbReference type="AlphaFoldDB" id="A0A8H9HXJ2"/>
<organism evidence="5 7">
    <name type="scientific">Streptomyces gougerotii</name>
    <dbReference type="NCBI Taxonomy" id="53448"/>
    <lineage>
        <taxon>Bacteria</taxon>
        <taxon>Bacillati</taxon>
        <taxon>Actinomycetota</taxon>
        <taxon>Actinomycetes</taxon>
        <taxon>Kitasatosporales</taxon>
        <taxon>Streptomycetaceae</taxon>
        <taxon>Streptomyces</taxon>
        <taxon>Streptomyces diastaticus group</taxon>
    </lineage>
</organism>
<evidence type="ECO:0000313" key="5">
    <source>
        <dbReference type="EMBL" id="GGU85264.1"/>
    </source>
</evidence>
<gene>
    <name evidence="5" type="ORF">GCM10010227_44500</name>
    <name evidence="4" type="ORF">Sgou_33110</name>
</gene>
<evidence type="ECO:0000313" key="7">
    <source>
        <dbReference type="Proteomes" id="UP000660975"/>
    </source>
</evidence>
<evidence type="ECO:0000259" key="3">
    <source>
        <dbReference type="Pfam" id="PF12802"/>
    </source>
</evidence>
<accession>A0A8H9HXJ2</accession>
<dbReference type="Pfam" id="PF12802">
    <property type="entry name" value="MarR_2"/>
    <property type="match status" value="1"/>
</dbReference>
<dbReference type="Proteomes" id="UP000480804">
    <property type="component" value="Unassembled WGS sequence"/>
</dbReference>
<dbReference type="Proteomes" id="UP000660975">
    <property type="component" value="Unassembled WGS sequence"/>
</dbReference>
<dbReference type="Gene3D" id="1.10.10.10">
    <property type="entry name" value="Winged helix-like DNA-binding domain superfamily/Winged helix DNA-binding domain"/>
    <property type="match status" value="1"/>
</dbReference>
<dbReference type="EMBL" id="BMSC01000016">
    <property type="protein sequence ID" value="GGU85264.1"/>
    <property type="molecule type" value="Genomic_DNA"/>
</dbReference>
<dbReference type="CDD" id="cd24076">
    <property type="entry name" value="ASKHA_ATPase_ROK_BsXylR-like"/>
    <property type="match status" value="1"/>
</dbReference>
<dbReference type="InterPro" id="IPR036388">
    <property type="entry name" value="WH-like_DNA-bd_sf"/>
</dbReference>
<dbReference type="PANTHER" id="PTHR18964:SF149">
    <property type="entry name" value="BIFUNCTIONAL UDP-N-ACETYLGLUCOSAMINE 2-EPIMERASE_N-ACETYLMANNOSAMINE KINASE"/>
    <property type="match status" value="1"/>
</dbReference>
<comment type="similarity">
    <text evidence="1">Belongs to the ROK (NagC/XylR) family.</text>
</comment>
<dbReference type="InterPro" id="IPR000835">
    <property type="entry name" value="HTH_MarR-typ"/>
</dbReference>
<evidence type="ECO:0000313" key="4">
    <source>
        <dbReference type="EMBL" id="GFH78641.1"/>
    </source>
</evidence>
<proteinExistence type="inferred from homology"/>
<dbReference type="Pfam" id="PF00480">
    <property type="entry name" value="ROK"/>
    <property type="match status" value="1"/>
</dbReference>
<dbReference type="SUPFAM" id="SSF53067">
    <property type="entry name" value="Actin-like ATPase domain"/>
    <property type="match status" value="2"/>
</dbReference>
<protein>
    <submittedName>
        <fullName evidence="5">Transcriptional regulator</fullName>
    </submittedName>
</protein>
<dbReference type="Gene3D" id="3.30.420.40">
    <property type="match status" value="2"/>
</dbReference>
<name>A0A8H9HXJ2_9ACTN</name>
<sequence length="464" mass="46987">MRARALCHALGGPRRLPDTMTQNQSPARRTGPHSPAPGVPGTARGESAAGRGTAPERRPGRTEAAGVRRLNLSRVALAVHDEAEITRAAVAERLGLTRAAVSSLVEQLIAAGFVAESGKTFSGQAGRPGTALTMARTGHAGLGVSVDVDALTVCLVDLAGTERLRLIETGRHAGSDPGAVLRDAALLTGRALREAAGEGLVPAGVDLALPGLVADGVVRQAPNLGWNAVPAAELFAETLRAEATELPVGSDNEANSAALAQLWSGAPGGARSFVYLSGDIGVGGAVVLDGDLLRGAHGFAGEIGHLVVDPNGPDCRCGSRGCLERYAGQDALLRAAGLDAREGGIAELGRRAADGSGAPEARRARQAVEQAGAMLGVALSGAVNLLDPQTVLLGGLYRELTPHLAPAAERELERRVVSGLWGAGSGRLCAASPAGDAARGAAGQVLRRVLADPLGYGAAPPATY</sequence>
<evidence type="ECO:0000256" key="1">
    <source>
        <dbReference type="ARBA" id="ARBA00006479"/>
    </source>
</evidence>